<proteinExistence type="predicted"/>
<gene>
    <name evidence="2" type="ORF">GPZ80_23725</name>
</gene>
<sequence length="174" mass="19092">MTVRLLSPRRAAELRARPWTYPEVGQSRGDIPDGYKTFRRAAALPAGISFDTAADDLLTWRVQRSAGLRVTASEARVEPDTVVELGLGPFVTAPCRVVYVIDEPARRGFAYGTLPGHPERGEEAFVLDRREDGVITFTVTAFSRPASLLAKLAGPLGGLAQNAMTTRYLRTFDR</sequence>
<protein>
    <submittedName>
        <fullName evidence="2">DUF1990 domain-containing protein</fullName>
    </submittedName>
</protein>
<evidence type="ECO:0000313" key="3">
    <source>
        <dbReference type="Proteomes" id="UP000734823"/>
    </source>
</evidence>
<name>A0ABR7LBZ3_9PSEU</name>
<evidence type="ECO:0000259" key="1">
    <source>
        <dbReference type="Pfam" id="PF09348"/>
    </source>
</evidence>
<keyword evidence="3" id="KW-1185">Reference proteome</keyword>
<organism evidence="2 3">
    <name type="scientific">Actinokineospora xionganensis</name>
    <dbReference type="NCBI Taxonomy" id="2684470"/>
    <lineage>
        <taxon>Bacteria</taxon>
        <taxon>Bacillati</taxon>
        <taxon>Actinomycetota</taxon>
        <taxon>Actinomycetes</taxon>
        <taxon>Pseudonocardiales</taxon>
        <taxon>Pseudonocardiaceae</taxon>
        <taxon>Actinokineospora</taxon>
    </lineage>
</organism>
<dbReference type="Pfam" id="PF09348">
    <property type="entry name" value="DUF1990"/>
    <property type="match status" value="1"/>
</dbReference>
<dbReference type="EMBL" id="JABVED010000014">
    <property type="protein sequence ID" value="MBC6450174.1"/>
    <property type="molecule type" value="Genomic_DNA"/>
</dbReference>
<reference evidence="2 3" key="1">
    <citation type="submission" date="2020-06" db="EMBL/GenBank/DDBJ databases">
        <title>Actinokineospora xiongansis sp. nov., isolated from soil of Baiyangdian.</title>
        <authorList>
            <person name="Zhang X."/>
        </authorList>
    </citation>
    <scope>NUCLEOTIDE SEQUENCE [LARGE SCALE GENOMIC DNA]</scope>
    <source>
        <strain evidence="2 3">HBU206404</strain>
    </source>
</reference>
<feature type="domain" description="DUF1990" evidence="1">
    <location>
        <begin position="20"/>
        <end position="170"/>
    </location>
</feature>
<accession>A0ABR7LBZ3</accession>
<dbReference type="PANTHER" id="PTHR34202:SF1">
    <property type="entry name" value="UPF0548 PROTEIN"/>
    <property type="match status" value="1"/>
</dbReference>
<evidence type="ECO:0000313" key="2">
    <source>
        <dbReference type="EMBL" id="MBC6450174.1"/>
    </source>
</evidence>
<comment type="caution">
    <text evidence="2">The sequence shown here is derived from an EMBL/GenBank/DDBJ whole genome shotgun (WGS) entry which is preliminary data.</text>
</comment>
<dbReference type="InterPro" id="IPR018960">
    <property type="entry name" value="DUF1990"/>
</dbReference>
<dbReference type="InterPro" id="IPR014457">
    <property type="entry name" value="UCP010260"/>
</dbReference>
<dbReference type="Proteomes" id="UP000734823">
    <property type="component" value="Unassembled WGS sequence"/>
</dbReference>
<dbReference type="RefSeq" id="WP_187223260.1">
    <property type="nucleotide sequence ID" value="NZ_JABVED010000014.1"/>
</dbReference>
<dbReference type="PANTHER" id="PTHR34202">
    <property type="entry name" value="UPF0548 PROTEIN"/>
    <property type="match status" value="1"/>
</dbReference>
<dbReference type="PIRSF" id="PIRSF010260">
    <property type="entry name" value="UCP010260"/>
    <property type="match status" value="1"/>
</dbReference>